<dbReference type="EMBL" id="CAWUPB010000058">
    <property type="protein sequence ID" value="CAK7323081.1"/>
    <property type="molecule type" value="Genomic_DNA"/>
</dbReference>
<organism evidence="1 2">
    <name type="scientific">Dovyalis caffra</name>
    <dbReference type="NCBI Taxonomy" id="77055"/>
    <lineage>
        <taxon>Eukaryota</taxon>
        <taxon>Viridiplantae</taxon>
        <taxon>Streptophyta</taxon>
        <taxon>Embryophyta</taxon>
        <taxon>Tracheophyta</taxon>
        <taxon>Spermatophyta</taxon>
        <taxon>Magnoliopsida</taxon>
        <taxon>eudicotyledons</taxon>
        <taxon>Gunneridae</taxon>
        <taxon>Pentapetalae</taxon>
        <taxon>rosids</taxon>
        <taxon>fabids</taxon>
        <taxon>Malpighiales</taxon>
        <taxon>Salicaceae</taxon>
        <taxon>Flacourtieae</taxon>
        <taxon>Dovyalis</taxon>
    </lineage>
</organism>
<gene>
    <name evidence="1" type="ORF">DCAF_LOCUS697</name>
</gene>
<name>A0AAV1QN11_9ROSI</name>
<evidence type="ECO:0000313" key="2">
    <source>
        <dbReference type="Proteomes" id="UP001314170"/>
    </source>
</evidence>
<protein>
    <submittedName>
        <fullName evidence="1">Uncharacterized protein</fullName>
    </submittedName>
</protein>
<accession>A0AAV1QN11</accession>
<proteinExistence type="predicted"/>
<sequence>MPNPLAIAKISIEKSGGQWRRKRGSNEGVRLELGGKLNEDIKLCTLGVEEDSCRGCGCGLGADKVEAADVEDGTVSRAPLDDEDRGSLVYFLVEEGNGGG</sequence>
<keyword evidence="2" id="KW-1185">Reference proteome</keyword>
<comment type="caution">
    <text evidence="1">The sequence shown here is derived from an EMBL/GenBank/DDBJ whole genome shotgun (WGS) entry which is preliminary data.</text>
</comment>
<evidence type="ECO:0000313" key="1">
    <source>
        <dbReference type="EMBL" id="CAK7323081.1"/>
    </source>
</evidence>
<dbReference type="Proteomes" id="UP001314170">
    <property type="component" value="Unassembled WGS sequence"/>
</dbReference>
<reference evidence="1 2" key="1">
    <citation type="submission" date="2024-01" db="EMBL/GenBank/DDBJ databases">
        <authorList>
            <person name="Waweru B."/>
        </authorList>
    </citation>
    <scope>NUCLEOTIDE SEQUENCE [LARGE SCALE GENOMIC DNA]</scope>
</reference>
<dbReference type="AlphaFoldDB" id="A0AAV1QN11"/>